<dbReference type="EMBL" id="CM001022">
    <property type="protein sequence ID" value="EFQ23432.1"/>
    <property type="molecule type" value="Genomic_DNA"/>
</dbReference>
<accession>E3CWY2</accession>
<proteinExistence type="predicted"/>
<dbReference type="Proteomes" id="UP000005096">
    <property type="component" value="Chromosome"/>
</dbReference>
<reference evidence="1 2" key="1">
    <citation type="journal article" date="2010" name="Stand. Genomic Sci.">
        <title>Non-contiguous finished genome sequence of Aminomonas paucivorans type strain (GLU-3).</title>
        <authorList>
            <person name="Pitluck S."/>
            <person name="Yasawong M."/>
            <person name="Held B."/>
            <person name="Lapidus A."/>
            <person name="Nolan M."/>
            <person name="Copeland A."/>
            <person name="Lucas S."/>
            <person name="Del Rio T.G."/>
            <person name="Tice H."/>
            <person name="Cheng J.F."/>
            <person name="Chertkov O."/>
            <person name="Goodwin L."/>
            <person name="Tapia R."/>
            <person name="Han C."/>
            <person name="Liolios K."/>
            <person name="Ivanova N."/>
            <person name="Mavromatis K."/>
            <person name="Ovchinnikova G."/>
            <person name="Pati A."/>
            <person name="Chen A."/>
            <person name="Palaniappan K."/>
            <person name="Land M."/>
            <person name="Hauser L."/>
            <person name="Chang Y.J."/>
            <person name="Jeffries C.D."/>
            <person name="Pukall R."/>
            <person name="Spring S."/>
            <person name="Rohde M."/>
            <person name="Sikorski J."/>
            <person name="Goker M."/>
            <person name="Woyke T."/>
            <person name="Bristow J."/>
            <person name="Eisen J.A."/>
            <person name="Markowitz V."/>
            <person name="Hugenholtz P."/>
            <person name="Kyrpides N.C."/>
            <person name="Klenk H.P."/>
        </authorList>
    </citation>
    <scope>NUCLEOTIDE SEQUENCE [LARGE SCALE GENOMIC DNA]</scope>
    <source>
        <strain evidence="1 2">DSM 12260</strain>
    </source>
</reference>
<keyword evidence="2" id="KW-1185">Reference proteome</keyword>
<dbReference type="OrthoDB" id="3803at2"/>
<sequence>MRRPGLIPVGLALVAALALTLWSAYPAAAELRVLRPKGAYPFFLVLREEGDEVAQAFLRTPTGTYPLREVEGLRLAAMSQAQSREDQDRKDDLLWKLTFLPASEKEQGVQIWFGHLTALPKLWVVAAPVGPTQWDTMTTTLRVPRGTAVYVSPQVPSYGKLPVYEGKSALTFVYSIRLTPQGPAFVPVREVYRQLAEHQDTLRRGEYEPLKRLAYQRQMEDYLGIAQGKTPSLDALRSFTWKKLLSVEWRP</sequence>
<dbReference type="AlphaFoldDB" id="E3CWY2"/>
<gene>
    <name evidence="1" type="ORF">Apau_1005</name>
</gene>
<name>E3CWY2_9BACT</name>
<organism evidence="1 2">
    <name type="scientific">Aminomonas paucivorans DSM 12260</name>
    <dbReference type="NCBI Taxonomy" id="584708"/>
    <lineage>
        <taxon>Bacteria</taxon>
        <taxon>Thermotogati</taxon>
        <taxon>Synergistota</taxon>
        <taxon>Synergistia</taxon>
        <taxon>Synergistales</taxon>
        <taxon>Synergistaceae</taxon>
        <taxon>Aminomonas</taxon>
    </lineage>
</organism>
<evidence type="ECO:0000313" key="1">
    <source>
        <dbReference type="EMBL" id="EFQ23432.1"/>
    </source>
</evidence>
<evidence type="ECO:0000313" key="2">
    <source>
        <dbReference type="Proteomes" id="UP000005096"/>
    </source>
</evidence>
<dbReference type="HOGENOM" id="CLU_1105334_0_0_0"/>
<dbReference type="PaxDb" id="584708-Apau_1005"/>
<protein>
    <submittedName>
        <fullName evidence="1">Uncharacterized protein</fullName>
    </submittedName>
</protein>
<dbReference type="eggNOG" id="ENOG5032VR2">
    <property type="taxonomic scope" value="Bacteria"/>
</dbReference>
<dbReference type="STRING" id="584708.Apau_1005"/>
<dbReference type="RefSeq" id="WP_006300615.1">
    <property type="nucleotide sequence ID" value="NZ_CM001022.1"/>
</dbReference>